<dbReference type="EMBL" id="KN832879">
    <property type="protein sequence ID" value="KIM98803.1"/>
    <property type="molecule type" value="Genomic_DNA"/>
</dbReference>
<reference evidence="3" key="2">
    <citation type="submission" date="2015-01" db="EMBL/GenBank/DDBJ databases">
        <title>Evolutionary Origins and Diversification of the Mycorrhizal Mutualists.</title>
        <authorList>
            <consortium name="DOE Joint Genome Institute"/>
            <consortium name="Mycorrhizal Genomics Consortium"/>
            <person name="Kohler A."/>
            <person name="Kuo A."/>
            <person name="Nagy L.G."/>
            <person name="Floudas D."/>
            <person name="Copeland A."/>
            <person name="Barry K.W."/>
            <person name="Cichocki N."/>
            <person name="Veneault-Fourrey C."/>
            <person name="LaButti K."/>
            <person name="Lindquist E.A."/>
            <person name="Lipzen A."/>
            <person name="Lundell T."/>
            <person name="Morin E."/>
            <person name="Murat C."/>
            <person name="Riley R."/>
            <person name="Ohm R."/>
            <person name="Sun H."/>
            <person name="Tunlid A."/>
            <person name="Henrissat B."/>
            <person name="Grigoriev I.V."/>
            <person name="Hibbett D.S."/>
            <person name="Martin F."/>
        </authorList>
    </citation>
    <scope>NUCLEOTIDE SEQUENCE [LARGE SCALE GENOMIC DNA]</scope>
    <source>
        <strain evidence="3">Zn</strain>
    </source>
</reference>
<sequence length="175" mass="19366">MICVDHCNDCRRATGNLLPLWICVPVAFVTVSVIRRSSANPDTDPVKRKTAPAEPRGPWAPAKEIFMPGPASSDSFLGFYHSSERRTRSFCGRCGTYLAYSVNPMPKGWPDMLDILLGTVDREDLDGHALTPERQLWWDCGIDWVQKLATEGAGGLPIHSDVDVSRDIRDPNQAA</sequence>
<evidence type="ECO:0000313" key="2">
    <source>
        <dbReference type="EMBL" id="KIM98803.1"/>
    </source>
</evidence>
<name>A0A0C3CIJ5_OIDMZ</name>
<dbReference type="SUPFAM" id="SSF51316">
    <property type="entry name" value="Mss4-like"/>
    <property type="match status" value="1"/>
</dbReference>
<gene>
    <name evidence="2" type="ORF">OIDMADRAFT_42936</name>
</gene>
<accession>A0A0C3CIJ5</accession>
<evidence type="ECO:0000313" key="3">
    <source>
        <dbReference type="Proteomes" id="UP000054321"/>
    </source>
</evidence>
<dbReference type="Gene3D" id="3.90.1590.10">
    <property type="entry name" value="glutathione-dependent formaldehyde- activating enzyme (gfa)"/>
    <property type="match status" value="1"/>
</dbReference>
<evidence type="ECO:0008006" key="4">
    <source>
        <dbReference type="Google" id="ProtNLM"/>
    </source>
</evidence>
<dbReference type="AlphaFoldDB" id="A0A0C3CIJ5"/>
<dbReference type="HOGENOM" id="CLU_088625_0_0_1"/>
<dbReference type="OrthoDB" id="5422068at2759"/>
<dbReference type="InterPro" id="IPR011057">
    <property type="entry name" value="Mss4-like_sf"/>
</dbReference>
<dbReference type="STRING" id="913774.A0A0C3CIJ5"/>
<keyword evidence="3" id="KW-1185">Reference proteome</keyword>
<dbReference type="Proteomes" id="UP000054321">
    <property type="component" value="Unassembled WGS sequence"/>
</dbReference>
<protein>
    <recommendedName>
        <fullName evidence="4">CENP-V/GFA domain-containing protein</fullName>
    </recommendedName>
</protein>
<feature type="region of interest" description="Disordered" evidence="1">
    <location>
        <begin position="38"/>
        <end position="59"/>
    </location>
</feature>
<organism evidence="2 3">
    <name type="scientific">Oidiodendron maius (strain Zn)</name>
    <dbReference type="NCBI Taxonomy" id="913774"/>
    <lineage>
        <taxon>Eukaryota</taxon>
        <taxon>Fungi</taxon>
        <taxon>Dikarya</taxon>
        <taxon>Ascomycota</taxon>
        <taxon>Pezizomycotina</taxon>
        <taxon>Leotiomycetes</taxon>
        <taxon>Leotiomycetes incertae sedis</taxon>
        <taxon>Myxotrichaceae</taxon>
        <taxon>Oidiodendron</taxon>
    </lineage>
</organism>
<dbReference type="InParanoid" id="A0A0C3CIJ5"/>
<evidence type="ECO:0000256" key="1">
    <source>
        <dbReference type="SAM" id="MobiDB-lite"/>
    </source>
</evidence>
<reference evidence="2 3" key="1">
    <citation type="submission" date="2014-04" db="EMBL/GenBank/DDBJ databases">
        <authorList>
            <consortium name="DOE Joint Genome Institute"/>
            <person name="Kuo A."/>
            <person name="Martino E."/>
            <person name="Perotto S."/>
            <person name="Kohler A."/>
            <person name="Nagy L.G."/>
            <person name="Floudas D."/>
            <person name="Copeland A."/>
            <person name="Barry K.W."/>
            <person name="Cichocki N."/>
            <person name="Veneault-Fourrey C."/>
            <person name="LaButti K."/>
            <person name="Lindquist E.A."/>
            <person name="Lipzen A."/>
            <person name="Lundell T."/>
            <person name="Morin E."/>
            <person name="Murat C."/>
            <person name="Sun H."/>
            <person name="Tunlid A."/>
            <person name="Henrissat B."/>
            <person name="Grigoriev I.V."/>
            <person name="Hibbett D.S."/>
            <person name="Martin F."/>
            <person name="Nordberg H.P."/>
            <person name="Cantor M.N."/>
            <person name="Hua S.X."/>
        </authorList>
    </citation>
    <scope>NUCLEOTIDE SEQUENCE [LARGE SCALE GENOMIC DNA]</scope>
    <source>
        <strain evidence="2 3">Zn</strain>
    </source>
</reference>
<proteinExistence type="predicted"/>